<dbReference type="EMBL" id="JBHRSK010000007">
    <property type="protein sequence ID" value="MFC2968607.1"/>
    <property type="molecule type" value="Genomic_DNA"/>
</dbReference>
<organism evidence="1 2">
    <name type="scientific">Acidimangrovimonas pyrenivorans</name>
    <dbReference type="NCBI Taxonomy" id="2030798"/>
    <lineage>
        <taxon>Bacteria</taxon>
        <taxon>Pseudomonadati</taxon>
        <taxon>Pseudomonadota</taxon>
        <taxon>Alphaproteobacteria</taxon>
        <taxon>Rhodobacterales</taxon>
        <taxon>Paracoccaceae</taxon>
        <taxon>Acidimangrovimonas</taxon>
    </lineage>
</organism>
<keyword evidence="2" id="KW-1185">Reference proteome</keyword>
<accession>A0ABV7AIM3</accession>
<proteinExistence type="predicted"/>
<evidence type="ECO:0000313" key="2">
    <source>
        <dbReference type="Proteomes" id="UP001595443"/>
    </source>
</evidence>
<comment type="caution">
    <text evidence="1">The sequence shown here is derived from an EMBL/GenBank/DDBJ whole genome shotgun (WGS) entry which is preliminary data.</text>
</comment>
<protein>
    <submittedName>
        <fullName evidence="1">Uncharacterized protein</fullName>
    </submittedName>
</protein>
<reference evidence="2" key="1">
    <citation type="journal article" date="2019" name="Int. J. Syst. Evol. Microbiol.">
        <title>The Global Catalogue of Microorganisms (GCM) 10K type strain sequencing project: providing services to taxonomists for standard genome sequencing and annotation.</title>
        <authorList>
            <consortium name="The Broad Institute Genomics Platform"/>
            <consortium name="The Broad Institute Genome Sequencing Center for Infectious Disease"/>
            <person name="Wu L."/>
            <person name="Ma J."/>
        </authorList>
    </citation>
    <scope>NUCLEOTIDE SEQUENCE [LARGE SCALE GENOMIC DNA]</scope>
    <source>
        <strain evidence="2">KCTC 62192</strain>
    </source>
</reference>
<name>A0ABV7AIM3_9RHOB</name>
<dbReference type="RefSeq" id="WP_377833305.1">
    <property type="nucleotide sequence ID" value="NZ_JBHRSK010000007.1"/>
</dbReference>
<dbReference type="Proteomes" id="UP001595443">
    <property type="component" value="Unassembled WGS sequence"/>
</dbReference>
<evidence type="ECO:0000313" key="1">
    <source>
        <dbReference type="EMBL" id="MFC2968607.1"/>
    </source>
</evidence>
<gene>
    <name evidence="1" type="ORF">ACFOES_10930</name>
</gene>
<sequence>MTVETQKDEFIYVLLHEKDNSVIQHTVTSKKPQKSDIEGFINHKSKKKSEEVKAAPPAKSETFVGTLKAFQSVMTTYRRAIAFTIKVSPSISALMVTKEISEFAGQRGQKMSDISTDECTIYKLPQDCAGTISERYDAAMAAIQARSIFRKSPSLGW</sequence>